<dbReference type="EMBL" id="CAXJIO010000015">
    <property type="protein sequence ID" value="CAL2104288.1"/>
    <property type="molecule type" value="Genomic_DNA"/>
</dbReference>
<reference evidence="2 3" key="1">
    <citation type="submission" date="2024-05" db="EMBL/GenBank/DDBJ databases">
        <authorList>
            <person name="Duchaud E."/>
        </authorList>
    </citation>
    <scope>NUCLEOTIDE SEQUENCE [LARGE SCALE GENOMIC DNA]</scope>
    <source>
        <strain evidence="2">Ena-SAMPLE-TAB-13-05-2024-13:56:06:370-140308</strain>
    </source>
</reference>
<keyword evidence="1" id="KW-1133">Transmembrane helix</keyword>
<proteinExistence type="predicted"/>
<accession>A0ABM9PFD1</accession>
<feature type="transmembrane region" description="Helical" evidence="1">
    <location>
        <begin position="98"/>
        <end position="115"/>
    </location>
</feature>
<feature type="transmembrane region" description="Helical" evidence="1">
    <location>
        <begin position="75"/>
        <end position="92"/>
    </location>
</feature>
<comment type="caution">
    <text evidence="2">The sequence shown here is derived from an EMBL/GenBank/DDBJ whole genome shotgun (WGS) entry which is preliminary data.</text>
</comment>
<keyword evidence="1" id="KW-0812">Transmembrane</keyword>
<evidence type="ECO:0000313" key="2">
    <source>
        <dbReference type="EMBL" id="CAL2104288.1"/>
    </source>
</evidence>
<feature type="transmembrane region" description="Helical" evidence="1">
    <location>
        <begin position="41"/>
        <end position="63"/>
    </location>
</feature>
<sequence length="126" mass="14437">MKPLSHKTLFLIDATGALLSCFLLGFVLVKYQSYFGIPQQTLYTLAIFPFGFFLYDLYCLIFVKSLLYKYLKPIAYFNIIYCLISLVLVVAHMKDITLLGWLYICVEIIIVLMLAKIELNASSLSN</sequence>
<gene>
    <name evidence="2" type="ORF">T190423A01A_60225</name>
</gene>
<organism evidence="2 3">
    <name type="scientific">Tenacibaculum polynesiense</name>
    <dbReference type="NCBI Taxonomy" id="3137857"/>
    <lineage>
        <taxon>Bacteria</taxon>
        <taxon>Pseudomonadati</taxon>
        <taxon>Bacteroidota</taxon>
        <taxon>Flavobacteriia</taxon>
        <taxon>Flavobacteriales</taxon>
        <taxon>Flavobacteriaceae</taxon>
        <taxon>Tenacibaculum</taxon>
    </lineage>
</organism>
<feature type="transmembrane region" description="Helical" evidence="1">
    <location>
        <begin position="9"/>
        <end position="29"/>
    </location>
</feature>
<keyword evidence="3" id="KW-1185">Reference proteome</keyword>
<protein>
    <submittedName>
        <fullName evidence="2">Uncharacterized protein</fullName>
    </submittedName>
</protein>
<dbReference type="Proteomes" id="UP001497527">
    <property type="component" value="Unassembled WGS sequence"/>
</dbReference>
<evidence type="ECO:0000256" key="1">
    <source>
        <dbReference type="SAM" id="Phobius"/>
    </source>
</evidence>
<keyword evidence="1" id="KW-0472">Membrane</keyword>
<evidence type="ECO:0000313" key="3">
    <source>
        <dbReference type="Proteomes" id="UP001497527"/>
    </source>
</evidence>
<name>A0ABM9PFD1_9FLAO</name>